<dbReference type="OrthoDB" id="17687at2759"/>
<gene>
    <name evidence="2" type="ORF">CUNI_LOCUS9223</name>
</gene>
<dbReference type="Proteomes" id="UP000678393">
    <property type="component" value="Unassembled WGS sequence"/>
</dbReference>
<keyword evidence="3" id="KW-1185">Reference proteome</keyword>
<proteinExistence type="predicted"/>
<evidence type="ECO:0000256" key="1">
    <source>
        <dbReference type="SAM" id="MobiDB-lite"/>
    </source>
</evidence>
<feature type="compositionally biased region" description="Basic and acidic residues" evidence="1">
    <location>
        <begin position="162"/>
        <end position="178"/>
    </location>
</feature>
<feature type="compositionally biased region" description="Acidic residues" evidence="1">
    <location>
        <begin position="39"/>
        <end position="54"/>
    </location>
</feature>
<sequence length="238" mass="26795">QCSPTNEDEIVPRPVEVKVDTSDVSPRPPMVEMVPVETVPDEDNDDDENDETAEDVIAGNVEKLNCDSATSKHDEQLPSKEERSLRLHTPKKVIPRLTRGAQREEFASLPKMNQVQFIQLWRTLYDIFTDLPEEQYLYRSLATVGTLLLQLGEIGKRLPDTKLNRPEKTVPETVDTKADPSASSTDDWSITFEQLLASILTEPPLVDFFERIYDTTDAVAALRSQRLATKVPASTSKQ</sequence>
<feature type="non-terminal residue" evidence="2">
    <location>
        <position position="1"/>
    </location>
</feature>
<evidence type="ECO:0000313" key="3">
    <source>
        <dbReference type="Proteomes" id="UP000678393"/>
    </source>
</evidence>
<name>A0A8S3Z6L5_9EUPU</name>
<protein>
    <submittedName>
        <fullName evidence="2">Uncharacterized protein</fullName>
    </submittedName>
</protein>
<evidence type="ECO:0000313" key="2">
    <source>
        <dbReference type="EMBL" id="CAG5123665.1"/>
    </source>
</evidence>
<feature type="region of interest" description="Disordered" evidence="1">
    <location>
        <begin position="162"/>
        <end position="185"/>
    </location>
</feature>
<organism evidence="2 3">
    <name type="scientific">Candidula unifasciata</name>
    <dbReference type="NCBI Taxonomy" id="100452"/>
    <lineage>
        <taxon>Eukaryota</taxon>
        <taxon>Metazoa</taxon>
        <taxon>Spiralia</taxon>
        <taxon>Lophotrochozoa</taxon>
        <taxon>Mollusca</taxon>
        <taxon>Gastropoda</taxon>
        <taxon>Heterobranchia</taxon>
        <taxon>Euthyneura</taxon>
        <taxon>Panpulmonata</taxon>
        <taxon>Eupulmonata</taxon>
        <taxon>Stylommatophora</taxon>
        <taxon>Helicina</taxon>
        <taxon>Helicoidea</taxon>
        <taxon>Geomitridae</taxon>
        <taxon>Candidula</taxon>
    </lineage>
</organism>
<feature type="region of interest" description="Disordered" evidence="1">
    <location>
        <begin position="1"/>
        <end position="54"/>
    </location>
</feature>
<accession>A0A8S3Z6L5</accession>
<reference evidence="2" key="1">
    <citation type="submission" date="2021-04" db="EMBL/GenBank/DDBJ databases">
        <authorList>
            <consortium name="Molecular Ecology Group"/>
        </authorList>
    </citation>
    <scope>NUCLEOTIDE SEQUENCE</scope>
</reference>
<dbReference type="EMBL" id="CAJHNH020001580">
    <property type="protein sequence ID" value="CAG5123665.1"/>
    <property type="molecule type" value="Genomic_DNA"/>
</dbReference>
<dbReference type="AlphaFoldDB" id="A0A8S3Z6L5"/>
<comment type="caution">
    <text evidence="2">The sequence shown here is derived from an EMBL/GenBank/DDBJ whole genome shotgun (WGS) entry which is preliminary data.</text>
</comment>